<dbReference type="Pfam" id="PF00023">
    <property type="entry name" value="Ank"/>
    <property type="match status" value="1"/>
</dbReference>
<name>A0ABR2HJ03_9EUKA</name>
<dbReference type="EMBL" id="JAPFFF010000027">
    <property type="protein sequence ID" value="KAK8848212.1"/>
    <property type="molecule type" value="Genomic_DNA"/>
</dbReference>
<feature type="region of interest" description="Disordered" evidence="4">
    <location>
        <begin position="164"/>
        <end position="195"/>
    </location>
</feature>
<evidence type="ECO:0000256" key="2">
    <source>
        <dbReference type="ARBA" id="ARBA00023043"/>
    </source>
</evidence>
<dbReference type="Gene3D" id="1.25.40.20">
    <property type="entry name" value="Ankyrin repeat-containing domain"/>
    <property type="match status" value="2"/>
</dbReference>
<dbReference type="SUPFAM" id="SSF48403">
    <property type="entry name" value="Ankyrin repeat"/>
    <property type="match status" value="1"/>
</dbReference>
<feature type="compositionally biased region" description="Polar residues" evidence="4">
    <location>
        <begin position="183"/>
        <end position="195"/>
    </location>
</feature>
<dbReference type="Pfam" id="PF13637">
    <property type="entry name" value="Ank_4"/>
    <property type="match status" value="1"/>
</dbReference>
<evidence type="ECO:0000256" key="1">
    <source>
        <dbReference type="ARBA" id="ARBA00022737"/>
    </source>
</evidence>
<feature type="repeat" description="ANK" evidence="3">
    <location>
        <begin position="419"/>
        <end position="451"/>
    </location>
</feature>
<evidence type="ECO:0000313" key="5">
    <source>
        <dbReference type="EMBL" id="KAK8848212.1"/>
    </source>
</evidence>
<evidence type="ECO:0008006" key="7">
    <source>
        <dbReference type="Google" id="ProtNLM"/>
    </source>
</evidence>
<keyword evidence="6" id="KW-1185">Reference proteome</keyword>
<dbReference type="PROSITE" id="PS50088">
    <property type="entry name" value="ANK_REPEAT"/>
    <property type="match status" value="2"/>
</dbReference>
<comment type="caution">
    <text evidence="5">The sequence shown here is derived from an EMBL/GenBank/DDBJ whole genome shotgun (WGS) entry which is preliminary data.</text>
</comment>
<evidence type="ECO:0000313" key="6">
    <source>
        <dbReference type="Proteomes" id="UP001470230"/>
    </source>
</evidence>
<protein>
    <recommendedName>
        <fullName evidence="7">DUF3447 domain-containing protein</fullName>
    </recommendedName>
</protein>
<dbReference type="Pfam" id="PF12796">
    <property type="entry name" value="Ank_2"/>
    <property type="match status" value="1"/>
</dbReference>
<dbReference type="SMART" id="SM00248">
    <property type="entry name" value="ANK"/>
    <property type="match status" value="9"/>
</dbReference>
<feature type="compositionally biased region" description="Basic and acidic residues" evidence="4">
    <location>
        <begin position="164"/>
        <end position="174"/>
    </location>
</feature>
<dbReference type="Proteomes" id="UP001470230">
    <property type="component" value="Unassembled WGS sequence"/>
</dbReference>
<sequence length="789" mass="91493">MNLNTLRKEDLLDYLSPEGLDRAELIANLQDILMALDDSNFEFICDTLMKSIFMRDPDLLIRFVDNVFLCCKYREFYVGKYAFLLFSLNQTIENAIKIKNSVNSGAQTKDSIDHKVFTFKYLLETDQTCRLYANKELNITKRKNEQNTIPLKPLMWIENLNQKGDHKGRDEKEPGNISIIHQKPSQPKTENPKTPQIKTTVNGNDSTGNDFKTANLSSAAFEFQNDTFFNDFIMKSVNILTLFQDRIFTITQSVTKQPWRLFCIYKCIEIFNNNSKYYKYIDDFFNNSITIEINQMNVFAYFVPLIKIFSPSRYQNLYDDMKKRTRYSRLPFSFNEFFLNFEESDRNNWRDHGELIENCGFQKGTSLYAIRHDDVDFFIKRRKTRKKDIDLNNVENEEIIDYNMRVKGNIFIRYPQLKNRCTLLQLAAYYGSEKCFAFLLENGADPKLEDDIGLNVMQFAVIGGSNTIILTLQKLGYDFDIGSISLVVESYRFTLFQWILSTMKVNLEESYFQTGTIIHRAASSNNTLILLFCIANGVNVNVFDNLNLTPLYYAAANCSIDAINILLAHKDIIWELGDKFKDSPLHGSTRGDDCDTFIALMNHKDANVNVRDFRNKSALNYCVADGKYDLVRMILTKYKDVLDYDEVDKEGENLPFIASFTGFINTFTIICNCERIDLNRPRYDGYYLIHLLVSSNKIEFVRIFLNQERADPNVKLSDGTTALHIAAKKGFAEIVKLFVNNQKTDVNIKDSYGMTPLLLALKHINTDTVKVLITCDRIDKEYTVVLFFY</sequence>
<dbReference type="PANTHER" id="PTHR24198">
    <property type="entry name" value="ANKYRIN REPEAT AND PROTEIN KINASE DOMAIN-CONTAINING PROTEIN"/>
    <property type="match status" value="1"/>
</dbReference>
<dbReference type="InterPro" id="IPR002110">
    <property type="entry name" value="Ankyrin_rpt"/>
</dbReference>
<keyword evidence="2 3" id="KW-0040">ANK repeat</keyword>
<keyword evidence="1" id="KW-0677">Repeat</keyword>
<dbReference type="InterPro" id="IPR036770">
    <property type="entry name" value="Ankyrin_rpt-contain_sf"/>
</dbReference>
<evidence type="ECO:0000256" key="3">
    <source>
        <dbReference type="PROSITE-ProRule" id="PRU00023"/>
    </source>
</evidence>
<accession>A0ABR2HJ03</accession>
<dbReference type="PROSITE" id="PS50297">
    <property type="entry name" value="ANK_REP_REGION"/>
    <property type="match status" value="1"/>
</dbReference>
<evidence type="ECO:0000256" key="4">
    <source>
        <dbReference type="SAM" id="MobiDB-lite"/>
    </source>
</evidence>
<dbReference type="PANTHER" id="PTHR24198:SF165">
    <property type="entry name" value="ANKYRIN REPEAT-CONTAINING PROTEIN-RELATED"/>
    <property type="match status" value="1"/>
</dbReference>
<feature type="repeat" description="ANK" evidence="3">
    <location>
        <begin position="718"/>
        <end position="751"/>
    </location>
</feature>
<gene>
    <name evidence="5" type="ORF">M9Y10_019268</name>
</gene>
<reference evidence="5 6" key="1">
    <citation type="submission" date="2024-04" db="EMBL/GenBank/DDBJ databases">
        <title>Tritrichomonas musculus Genome.</title>
        <authorList>
            <person name="Alves-Ferreira E."/>
            <person name="Grigg M."/>
            <person name="Lorenzi H."/>
            <person name="Galac M."/>
        </authorList>
    </citation>
    <scope>NUCLEOTIDE SEQUENCE [LARGE SCALE GENOMIC DNA]</scope>
    <source>
        <strain evidence="5 6">EAF2021</strain>
    </source>
</reference>
<organism evidence="5 6">
    <name type="scientific">Tritrichomonas musculus</name>
    <dbReference type="NCBI Taxonomy" id="1915356"/>
    <lineage>
        <taxon>Eukaryota</taxon>
        <taxon>Metamonada</taxon>
        <taxon>Parabasalia</taxon>
        <taxon>Tritrichomonadida</taxon>
        <taxon>Tritrichomonadidae</taxon>
        <taxon>Tritrichomonas</taxon>
    </lineage>
</organism>
<proteinExistence type="predicted"/>